<evidence type="ECO:0000256" key="2">
    <source>
        <dbReference type="ARBA" id="ARBA00022679"/>
    </source>
</evidence>
<dbReference type="InterPro" id="IPR001296">
    <property type="entry name" value="Glyco_trans_1"/>
</dbReference>
<evidence type="ECO:0000313" key="5">
    <source>
        <dbReference type="EMBL" id="NMH96646.1"/>
    </source>
</evidence>
<dbReference type="EMBL" id="JAAXLA010000006">
    <property type="protein sequence ID" value="NMH96646.1"/>
    <property type="molecule type" value="Genomic_DNA"/>
</dbReference>
<evidence type="ECO:0000259" key="3">
    <source>
        <dbReference type="Pfam" id="PF00534"/>
    </source>
</evidence>
<accession>A0ABX1S8D7</accession>
<feature type="domain" description="Glycosyl transferase family 1" evidence="3">
    <location>
        <begin position="193"/>
        <end position="355"/>
    </location>
</feature>
<dbReference type="Pfam" id="PF00534">
    <property type="entry name" value="Glycos_transf_1"/>
    <property type="match status" value="1"/>
</dbReference>
<dbReference type="PANTHER" id="PTHR45947">
    <property type="entry name" value="SULFOQUINOVOSYL TRANSFERASE SQD2"/>
    <property type="match status" value="1"/>
</dbReference>
<keyword evidence="6" id="KW-1185">Reference proteome</keyword>
<dbReference type="SUPFAM" id="SSF53756">
    <property type="entry name" value="UDP-Glycosyltransferase/glycogen phosphorylase"/>
    <property type="match status" value="1"/>
</dbReference>
<reference evidence="5 6" key="1">
    <citation type="submission" date="2020-04" db="EMBL/GenBank/DDBJ databases">
        <authorList>
            <person name="Klaysubun C."/>
            <person name="Duangmal K."/>
            <person name="Lipun K."/>
        </authorList>
    </citation>
    <scope>NUCLEOTIDE SEQUENCE [LARGE SCALE GENOMIC DNA]</scope>
    <source>
        <strain evidence="5 6">K10HN5</strain>
    </source>
</reference>
<gene>
    <name evidence="5" type="ORF">HF526_04855</name>
</gene>
<organism evidence="5 6">
    <name type="scientific">Pseudonocardia acidicola</name>
    <dbReference type="NCBI Taxonomy" id="2724939"/>
    <lineage>
        <taxon>Bacteria</taxon>
        <taxon>Bacillati</taxon>
        <taxon>Actinomycetota</taxon>
        <taxon>Actinomycetes</taxon>
        <taxon>Pseudonocardiales</taxon>
        <taxon>Pseudonocardiaceae</taxon>
        <taxon>Pseudonocardia</taxon>
    </lineage>
</organism>
<dbReference type="Proteomes" id="UP000820669">
    <property type="component" value="Unassembled WGS sequence"/>
</dbReference>
<keyword evidence="2" id="KW-0808">Transferase</keyword>
<dbReference type="Pfam" id="PF13439">
    <property type="entry name" value="Glyco_transf_4"/>
    <property type="match status" value="1"/>
</dbReference>
<dbReference type="Gene3D" id="3.40.50.2000">
    <property type="entry name" value="Glycogen Phosphorylase B"/>
    <property type="match status" value="2"/>
</dbReference>
<comment type="caution">
    <text evidence="5">The sequence shown here is derived from an EMBL/GenBank/DDBJ whole genome shotgun (WGS) entry which is preliminary data.</text>
</comment>
<keyword evidence="1" id="KW-0328">Glycosyltransferase</keyword>
<evidence type="ECO:0000256" key="1">
    <source>
        <dbReference type="ARBA" id="ARBA00022676"/>
    </source>
</evidence>
<dbReference type="PANTHER" id="PTHR45947:SF3">
    <property type="entry name" value="SULFOQUINOVOSYL TRANSFERASE SQD2"/>
    <property type="match status" value="1"/>
</dbReference>
<sequence length="390" mass="41167">MSPRVRVATVVTRFEAGAGEVALRGALALDPDRYPVTVIAGSGNRLLDEAAAAGLEVVLEPSLRSPIAPRDDIRALRRLTRLLGARRYDVVHTHSAKAGTLGRLAAHRAGAGRIVHTFHGLPYHEFQSASRRGTYIGIERRLGRITDVALCVGTGVAVEVVRRRLVAPERVRTIGVATGGAATPRTPRTRAAARHALGLPVDATVVGAVGRLAYQKAPEDFVAAMVALHRPGTVGVWIGGGPLAEQVRAAAARALPQARVVLLGERPDVREVLPAFDVFALPSRYEGLPVAIVEAMTCGVPVVATAVNAVPDVVVPGRTGLLVPPQRPDLMATAVGHLLDHPDEADRMAAAARDWLGDRFGDQRLGDALVAAYAPPRCAPSRTDQETPCA</sequence>
<dbReference type="RefSeq" id="WP_169380038.1">
    <property type="nucleotide sequence ID" value="NZ_JAAXLA010000006.1"/>
</dbReference>
<dbReference type="InterPro" id="IPR028098">
    <property type="entry name" value="Glyco_trans_4-like_N"/>
</dbReference>
<feature type="domain" description="Glycosyltransferase subfamily 4-like N-terminal" evidence="4">
    <location>
        <begin position="17"/>
        <end position="174"/>
    </location>
</feature>
<proteinExistence type="predicted"/>
<dbReference type="InterPro" id="IPR050194">
    <property type="entry name" value="Glycosyltransferase_grp1"/>
</dbReference>
<protein>
    <submittedName>
        <fullName evidence="5">Glycosyltransferase family 4 protein</fullName>
    </submittedName>
</protein>
<name>A0ABX1S8D7_9PSEU</name>
<evidence type="ECO:0000259" key="4">
    <source>
        <dbReference type="Pfam" id="PF13439"/>
    </source>
</evidence>
<evidence type="ECO:0000313" key="6">
    <source>
        <dbReference type="Proteomes" id="UP000820669"/>
    </source>
</evidence>